<reference evidence="1" key="1">
    <citation type="submission" date="2021-10" db="EMBL/GenBank/DDBJ databases">
        <title>Collection of gut derived symbiotic bacterial strains cultured from healthy donors.</title>
        <authorList>
            <person name="Lin H."/>
            <person name="Littmann E."/>
            <person name="Claire K."/>
            <person name="Pamer E."/>
        </authorList>
    </citation>
    <scope>NUCLEOTIDE SEQUENCE</scope>
    <source>
        <strain evidence="1">MSK.22.92</strain>
    </source>
</reference>
<evidence type="ECO:0000313" key="2">
    <source>
        <dbReference type="Proteomes" id="UP001197847"/>
    </source>
</evidence>
<dbReference type="Proteomes" id="UP001197847">
    <property type="component" value="Unassembled WGS sequence"/>
</dbReference>
<dbReference type="EMBL" id="JAJFBX010000028">
    <property type="protein sequence ID" value="MCC2748230.1"/>
    <property type="molecule type" value="Genomic_DNA"/>
</dbReference>
<dbReference type="RefSeq" id="WP_173849725.1">
    <property type="nucleotide sequence ID" value="NZ_DAWECS010000109.1"/>
</dbReference>
<name>A0AAW4WWV2_9FIRM</name>
<protein>
    <submittedName>
        <fullName evidence="1">DUF4276 family protein</fullName>
    </submittedName>
</protein>
<proteinExistence type="predicted"/>
<dbReference type="AlphaFoldDB" id="A0AAW4WWV2"/>
<evidence type="ECO:0000313" key="1">
    <source>
        <dbReference type="EMBL" id="MCC2748230.1"/>
    </source>
</evidence>
<gene>
    <name evidence="1" type="ORF">LK487_14570</name>
</gene>
<sequence>MRIAVTGEGPTDYGKVDYGNPGHWIDGPVQVYLRRIAEEQNIELDFEMIERAEVQKIKLQRRHLNGLDGKAIPARRFYIKCKEKQLNYGVYYCDADRNAGEQNSNVHQLENRYKEVYGEVKEGMYNCDNYIPMIPCRMIENWILADGENIRDFFQVNKIEYNPHNVELLWGNDNNPESNYPKNVFERIKSSSKNRDIKNLSNSELFYEIAERQNLAIVKKNSSISFARFHDDYISLLRSEMLWAVRFQDLT</sequence>
<comment type="caution">
    <text evidence="1">The sequence shown here is derived from an EMBL/GenBank/DDBJ whole genome shotgun (WGS) entry which is preliminary data.</text>
</comment>
<accession>A0AAW4WWV2</accession>
<organism evidence="1 2">
    <name type="scientific">Agathobacter rectalis</name>
    <dbReference type="NCBI Taxonomy" id="39491"/>
    <lineage>
        <taxon>Bacteria</taxon>
        <taxon>Bacillati</taxon>
        <taxon>Bacillota</taxon>
        <taxon>Clostridia</taxon>
        <taxon>Lachnospirales</taxon>
        <taxon>Lachnospiraceae</taxon>
        <taxon>Agathobacter</taxon>
    </lineage>
</organism>